<comment type="caution">
    <text evidence="1">The sequence shown here is derived from an EMBL/GenBank/DDBJ whole genome shotgun (WGS) entry which is preliminary data.</text>
</comment>
<protein>
    <submittedName>
        <fullName evidence="1">Uncharacterized protein</fullName>
    </submittedName>
</protein>
<dbReference type="Proteomes" id="UP000315783">
    <property type="component" value="Unassembled WGS sequence"/>
</dbReference>
<keyword evidence="2" id="KW-1185">Reference proteome</keyword>
<evidence type="ECO:0000313" key="1">
    <source>
        <dbReference type="EMBL" id="TQW00547.1"/>
    </source>
</evidence>
<name>A0A545VFP7_9HYPO</name>
<evidence type="ECO:0000313" key="2">
    <source>
        <dbReference type="Proteomes" id="UP000315783"/>
    </source>
</evidence>
<sequence length="84" mass="9601">MWRVPWSPFITPKSWRKFQQHAQILRVIGKSADFFQQANSSRVGLTEKRRVPCAGIACPWIEDSGPLTWDKAGTSVQLNCTLRN</sequence>
<organism evidence="1 2">
    <name type="scientific">Cordyceps javanica</name>
    <dbReference type="NCBI Taxonomy" id="43265"/>
    <lineage>
        <taxon>Eukaryota</taxon>
        <taxon>Fungi</taxon>
        <taxon>Dikarya</taxon>
        <taxon>Ascomycota</taxon>
        <taxon>Pezizomycotina</taxon>
        <taxon>Sordariomycetes</taxon>
        <taxon>Hypocreomycetidae</taxon>
        <taxon>Hypocreales</taxon>
        <taxon>Cordycipitaceae</taxon>
        <taxon>Cordyceps</taxon>
    </lineage>
</organism>
<proteinExistence type="predicted"/>
<dbReference type="AlphaFoldDB" id="A0A545VFP7"/>
<gene>
    <name evidence="1" type="ORF">IF1G_00478</name>
</gene>
<reference evidence="1 2" key="1">
    <citation type="journal article" date="2019" name="Appl. Microbiol. Biotechnol.">
        <title>Genome sequence of Isaria javanica and comparative genome analysis insights into family S53 peptidase evolution in fungal entomopathogens.</title>
        <authorList>
            <person name="Lin R."/>
            <person name="Zhang X."/>
            <person name="Xin B."/>
            <person name="Zou M."/>
            <person name="Gao Y."/>
            <person name="Qin F."/>
            <person name="Hu Q."/>
            <person name="Xie B."/>
            <person name="Cheng X."/>
        </authorList>
    </citation>
    <scope>NUCLEOTIDE SEQUENCE [LARGE SCALE GENOMIC DNA]</scope>
    <source>
        <strain evidence="1 2">IJ1G</strain>
    </source>
</reference>
<dbReference type="EMBL" id="SPUK01000001">
    <property type="protein sequence ID" value="TQW00547.1"/>
    <property type="molecule type" value="Genomic_DNA"/>
</dbReference>
<accession>A0A545VFP7</accession>